<dbReference type="Gene3D" id="3.40.190.150">
    <property type="entry name" value="Bordetella uptake gene, domain 1"/>
    <property type="match status" value="1"/>
</dbReference>
<dbReference type="Gene3D" id="3.40.190.10">
    <property type="entry name" value="Periplasmic binding protein-like II"/>
    <property type="match status" value="1"/>
</dbReference>
<gene>
    <name evidence="2" type="ORF">DI549_01685</name>
</gene>
<evidence type="ECO:0000313" key="3">
    <source>
        <dbReference type="Proteomes" id="UP000248887"/>
    </source>
</evidence>
<evidence type="ECO:0000256" key="1">
    <source>
        <dbReference type="ARBA" id="ARBA00006987"/>
    </source>
</evidence>
<dbReference type="InterPro" id="IPR005064">
    <property type="entry name" value="BUG"/>
</dbReference>
<dbReference type="Proteomes" id="UP000248887">
    <property type="component" value="Unassembled WGS sequence"/>
</dbReference>
<dbReference type="SUPFAM" id="SSF53850">
    <property type="entry name" value="Periplasmic binding protein-like II"/>
    <property type="match status" value="1"/>
</dbReference>
<dbReference type="InterPro" id="IPR042100">
    <property type="entry name" value="Bug_dom1"/>
</dbReference>
<dbReference type="EMBL" id="QFQD01000003">
    <property type="protein sequence ID" value="PZQ85417.1"/>
    <property type="molecule type" value="Genomic_DNA"/>
</dbReference>
<sequence>MNLTRRTLMGGSLAACALPGRGLAEESYPSRSIRIVVPSSAGGPNDIPARLASQFLPPRLGQPVVVENRAGAGGALGTRDVAKAAPDGYTLLSGGAGMMAVIPALSPSAGYDPIRDFAPVAKFMDAFQILLVNPASPWRTVAELVAHAKANPGTVNYAHAGIASIPHLAGEMFRLRAGIDIVGIPFRGGAEAQVAVLGNVCQLTFENVTIALPMIREGKLRALAVTSATRSPLAPDLPTMIEAGIADYEVTTFFGLEAPAGTQPAIIAKLNGAINEARAEPAMRETITKLGGVFEPASPEAFGQTIAKHLARWQALGKEAGIRLD</sequence>
<comment type="similarity">
    <text evidence="1">Belongs to the UPF0065 (bug) family.</text>
</comment>
<dbReference type="PANTHER" id="PTHR42928:SF5">
    <property type="entry name" value="BLR1237 PROTEIN"/>
    <property type="match status" value="1"/>
</dbReference>
<reference evidence="2 3" key="1">
    <citation type="submission" date="2017-08" db="EMBL/GenBank/DDBJ databases">
        <title>Infants hospitalized years apart are colonized by the same room-sourced microbial strains.</title>
        <authorList>
            <person name="Brooks B."/>
            <person name="Olm M.R."/>
            <person name="Firek B.A."/>
            <person name="Baker R."/>
            <person name="Thomas B.C."/>
            <person name="Morowitz M.J."/>
            <person name="Banfield J.F."/>
        </authorList>
    </citation>
    <scope>NUCLEOTIDE SEQUENCE [LARGE SCALE GENOMIC DNA]</scope>
    <source>
        <strain evidence="2">S2_005_001_R2_27</strain>
    </source>
</reference>
<dbReference type="PIRSF" id="PIRSF017082">
    <property type="entry name" value="YflP"/>
    <property type="match status" value="1"/>
</dbReference>
<organism evidence="2 3">
    <name type="scientific">Ancylobacter novellus</name>
    <name type="common">Thiobacillus novellus</name>
    <dbReference type="NCBI Taxonomy" id="921"/>
    <lineage>
        <taxon>Bacteria</taxon>
        <taxon>Pseudomonadati</taxon>
        <taxon>Pseudomonadota</taxon>
        <taxon>Alphaproteobacteria</taxon>
        <taxon>Hyphomicrobiales</taxon>
        <taxon>Xanthobacteraceae</taxon>
        <taxon>Ancylobacter</taxon>
    </lineage>
</organism>
<comment type="caution">
    <text evidence="2">The sequence shown here is derived from an EMBL/GenBank/DDBJ whole genome shotgun (WGS) entry which is preliminary data.</text>
</comment>
<protein>
    <submittedName>
        <fullName evidence="2">LacI family transcriptional regulator</fullName>
    </submittedName>
</protein>
<accession>A0A2W5SRM4</accession>
<dbReference type="Pfam" id="PF03401">
    <property type="entry name" value="TctC"/>
    <property type="match status" value="1"/>
</dbReference>
<dbReference type="AlphaFoldDB" id="A0A2W5SRM4"/>
<dbReference type="PANTHER" id="PTHR42928">
    <property type="entry name" value="TRICARBOXYLATE-BINDING PROTEIN"/>
    <property type="match status" value="1"/>
</dbReference>
<name>A0A2W5SRM4_ANCNO</name>
<evidence type="ECO:0000313" key="2">
    <source>
        <dbReference type="EMBL" id="PZQ85417.1"/>
    </source>
</evidence>
<proteinExistence type="inferred from homology"/>
<dbReference type="CDD" id="cd13578">
    <property type="entry name" value="PBP2_Bug27"/>
    <property type="match status" value="1"/>
</dbReference>